<gene>
    <name evidence="2" type="ORF">HUJ06_017273</name>
</gene>
<keyword evidence="3" id="KW-1185">Reference proteome</keyword>
<name>A0A822ZWT2_NELNU</name>
<dbReference type="AlphaFoldDB" id="A0A822ZWT2"/>
<dbReference type="EMBL" id="DUZY01000008">
    <property type="protein sequence ID" value="DAD47336.1"/>
    <property type="molecule type" value="Genomic_DNA"/>
</dbReference>
<evidence type="ECO:0000313" key="3">
    <source>
        <dbReference type="Proteomes" id="UP000607653"/>
    </source>
</evidence>
<accession>A0A822ZWT2</accession>
<evidence type="ECO:0000313" key="2">
    <source>
        <dbReference type="EMBL" id="DAD47336.1"/>
    </source>
</evidence>
<comment type="caution">
    <text evidence="2">The sequence shown here is derived from an EMBL/GenBank/DDBJ whole genome shotgun (WGS) entry which is preliminary data.</text>
</comment>
<feature type="compositionally biased region" description="Polar residues" evidence="1">
    <location>
        <begin position="8"/>
        <end position="19"/>
    </location>
</feature>
<feature type="compositionally biased region" description="Basic and acidic residues" evidence="1">
    <location>
        <begin position="20"/>
        <end position="31"/>
    </location>
</feature>
<reference evidence="2 3" key="1">
    <citation type="journal article" date="2020" name="Mol. Biol. Evol.">
        <title>Distinct Expression and Methylation Patterns for Genes with Different Fates following a Single Whole-Genome Duplication in Flowering Plants.</title>
        <authorList>
            <person name="Shi T."/>
            <person name="Rahmani R.S."/>
            <person name="Gugger P.F."/>
            <person name="Wang M."/>
            <person name="Li H."/>
            <person name="Zhang Y."/>
            <person name="Li Z."/>
            <person name="Wang Q."/>
            <person name="Van de Peer Y."/>
            <person name="Marchal K."/>
            <person name="Chen J."/>
        </authorList>
    </citation>
    <scope>NUCLEOTIDE SEQUENCE [LARGE SCALE GENOMIC DNA]</scope>
    <source>
        <tissue evidence="2">Leaf</tissue>
    </source>
</reference>
<protein>
    <submittedName>
        <fullName evidence="2">Uncharacterized protein</fullName>
    </submittedName>
</protein>
<feature type="region of interest" description="Disordered" evidence="1">
    <location>
        <begin position="1"/>
        <end position="50"/>
    </location>
</feature>
<proteinExistence type="predicted"/>
<evidence type="ECO:0000256" key="1">
    <source>
        <dbReference type="SAM" id="MobiDB-lite"/>
    </source>
</evidence>
<sequence length="50" mass="5763">MLMDRQSHFNASLVTASNQEKIEGIRGRRSDSALSDRGCRLYSSTQNYRR</sequence>
<dbReference type="Proteomes" id="UP000607653">
    <property type="component" value="Unassembled WGS sequence"/>
</dbReference>
<organism evidence="2 3">
    <name type="scientific">Nelumbo nucifera</name>
    <name type="common">Sacred lotus</name>
    <dbReference type="NCBI Taxonomy" id="4432"/>
    <lineage>
        <taxon>Eukaryota</taxon>
        <taxon>Viridiplantae</taxon>
        <taxon>Streptophyta</taxon>
        <taxon>Embryophyta</taxon>
        <taxon>Tracheophyta</taxon>
        <taxon>Spermatophyta</taxon>
        <taxon>Magnoliopsida</taxon>
        <taxon>Proteales</taxon>
        <taxon>Nelumbonaceae</taxon>
        <taxon>Nelumbo</taxon>
    </lineage>
</organism>